<dbReference type="InterPro" id="IPR001789">
    <property type="entry name" value="Sig_transdc_resp-reg_receiver"/>
</dbReference>
<dbReference type="InterPro" id="IPR000700">
    <property type="entry name" value="PAS-assoc_C"/>
</dbReference>
<evidence type="ECO:0000259" key="10">
    <source>
        <dbReference type="PROSITE" id="PS50112"/>
    </source>
</evidence>
<dbReference type="SUPFAM" id="SSF47384">
    <property type="entry name" value="Homodimeric domain of signal transducing histidine kinase"/>
    <property type="match status" value="1"/>
</dbReference>
<keyword evidence="5 12" id="KW-0418">Kinase</keyword>
<evidence type="ECO:0000259" key="9">
    <source>
        <dbReference type="PROSITE" id="PS50110"/>
    </source>
</evidence>
<feature type="domain" description="Histidine kinase" evidence="8">
    <location>
        <begin position="700"/>
        <end position="923"/>
    </location>
</feature>
<keyword evidence="3 6" id="KW-0597">Phosphoprotein</keyword>
<dbReference type="InterPro" id="IPR035965">
    <property type="entry name" value="PAS-like_dom_sf"/>
</dbReference>
<dbReference type="PROSITE" id="PS50110">
    <property type="entry name" value="RESPONSE_REGULATORY"/>
    <property type="match status" value="1"/>
</dbReference>
<dbReference type="Pfam" id="PF00512">
    <property type="entry name" value="HisKA"/>
    <property type="match status" value="1"/>
</dbReference>
<dbReference type="Pfam" id="PF08447">
    <property type="entry name" value="PAS_3"/>
    <property type="match status" value="3"/>
</dbReference>
<dbReference type="Gene3D" id="3.40.50.2300">
    <property type="match status" value="1"/>
</dbReference>
<dbReference type="InterPro" id="IPR003594">
    <property type="entry name" value="HATPase_dom"/>
</dbReference>
<dbReference type="InterPro" id="IPR003661">
    <property type="entry name" value="HisK_dim/P_dom"/>
</dbReference>
<evidence type="ECO:0000313" key="12">
    <source>
        <dbReference type="EMBL" id="MBF5052402.1"/>
    </source>
</evidence>
<dbReference type="SUPFAM" id="SSF55781">
    <property type="entry name" value="GAF domain-like"/>
    <property type="match status" value="1"/>
</dbReference>
<dbReference type="InterPro" id="IPR036097">
    <property type="entry name" value="HisK_dim/P_sf"/>
</dbReference>
<dbReference type="NCBIfam" id="TIGR00229">
    <property type="entry name" value="sensory_box"/>
    <property type="match status" value="3"/>
</dbReference>
<proteinExistence type="predicted"/>
<dbReference type="InterPro" id="IPR029016">
    <property type="entry name" value="GAF-like_dom_sf"/>
</dbReference>
<comment type="catalytic activity">
    <reaction evidence="1">
        <text>ATP + protein L-histidine = ADP + protein N-phospho-L-histidine.</text>
        <dbReference type="EC" id="2.7.13.3"/>
    </reaction>
</comment>
<dbReference type="Gene3D" id="2.10.70.100">
    <property type="match status" value="1"/>
</dbReference>
<accession>A0ABS0AFP3</accession>
<evidence type="ECO:0000256" key="7">
    <source>
        <dbReference type="SAM" id="Coils"/>
    </source>
</evidence>
<dbReference type="CDD" id="cd00130">
    <property type="entry name" value="PAS"/>
    <property type="match status" value="4"/>
</dbReference>
<dbReference type="SMART" id="SM00448">
    <property type="entry name" value="REC"/>
    <property type="match status" value="1"/>
</dbReference>
<dbReference type="Proteomes" id="UP000644441">
    <property type="component" value="Unassembled WGS sequence"/>
</dbReference>
<feature type="domain" description="PAS" evidence="10">
    <location>
        <begin position="564"/>
        <end position="633"/>
    </location>
</feature>
<dbReference type="InterPro" id="IPR005467">
    <property type="entry name" value="His_kinase_dom"/>
</dbReference>
<dbReference type="GO" id="GO:0016301">
    <property type="term" value="F:kinase activity"/>
    <property type="evidence" value="ECO:0007669"/>
    <property type="project" value="UniProtKB-KW"/>
</dbReference>
<dbReference type="InterPro" id="IPR003018">
    <property type="entry name" value="GAF"/>
</dbReference>
<dbReference type="SUPFAM" id="SSF52172">
    <property type="entry name" value="CheY-like"/>
    <property type="match status" value="1"/>
</dbReference>
<evidence type="ECO:0000256" key="4">
    <source>
        <dbReference type="ARBA" id="ARBA00022679"/>
    </source>
</evidence>
<feature type="domain" description="PAC" evidence="11">
    <location>
        <begin position="386"/>
        <end position="438"/>
    </location>
</feature>
<dbReference type="Pfam" id="PF02518">
    <property type="entry name" value="HATPase_c"/>
    <property type="match status" value="1"/>
</dbReference>
<dbReference type="Pfam" id="PF08448">
    <property type="entry name" value="PAS_4"/>
    <property type="match status" value="1"/>
</dbReference>
<dbReference type="SMART" id="SM00086">
    <property type="entry name" value="PAC"/>
    <property type="match status" value="4"/>
</dbReference>
<evidence type="ECO:0000256" key="6">
    <source>
        <dbReference type="PROSITE-ProRule" id="PRU00169"/>
    </source>
</evidence>
<dbReference type="InterPro" id="IPR011006">
    <property type="entry name" value="CheY-like_superfamily"/>
</dbReference>
<feature type="coiled-coil region" evidence="7">
    <location>
        <begin position="419"/>
        <end position="446"/>
    </location>
</feature>
<feature type="domain" description="PAS" evidence="10">
    <location>
        <begin position="439"/>
        <end position="511"/>
    </location>
</feature>
<feature type="domain" description="PAC" evidence="11">
    <location>
        <begin position="259"/>
        <end position="311"/>
    </location>
</feature>
<dbReference type="SMART" id="SM00065">
    <property type="entry name" value="GAF"/>
    <property type="match status" value="1"/>
</dbReference>
<evidence type="ECO:0000259" key="11">
    <source>
        <dbReference type="PROSITE" id="PS50113"/>
    </source>
</evidence>
<keyword evidence="13" id="KW-1185">Reference proteome</keyword>
<feature type="domain" description="Response regulatory" evidence="9">
    <location>
        <begin position="944"/>
        <end position="1059"/>
    </location>
</feature>
<dbReference type="PROSITE" id="PS50113">
    <property type="entry name" value="PAC"/>
    <property type="match status" value="4"/>
</dbReference>
<feature type="domain" description="PAC" evidence="11">
    <location>
        <begin position="515"/>
        <end position="567"/>
    </location>
</feature>
<evidence type="ECO:0000256" key="2">
    <source>
        <dbReference type="ARBA" id="ARBA00012438"/>
    </source>
</evidence>
<dbReference type="PANTHER" id="PTHR43065">
    <property type="entry name" value="SENSOR HISTIDINE KINASE"/>
    <property type="match status" value="1"/>
</dbReference>
<feature type="domain" description="PAC" evidence="11">
    <location>
        <begin position="633"/>
        <end position="687"/>
    </location>
</feature>
<dbReference type="Gene3D" id="1.10.287.130">
    <property type="match status" value="1"/>
</dbReference>
<dbReference type="PRINTS" id="PR00344">
    <property type="entry name" value="BCTRLSENSOR"/>
</dbReference>
<dbReference type="PANTHER" id="PTHR43065:SF49">
    <property type="entry name" value="HISTIDINE KINASE"/>
    <property type="match status" value="1"/>
</dbReference>
<feature type="modified residue" description="4-aspartylphosphate" evidence="6">
    <location>
        <position position="993"/>
    </location>
</feature>
<dbReference type="Gene3D" id="3.30.450.40">
    <property type="match status" value="1"/>
</dbReference>
<keyword evidence="4" id="KW-0808">Transferase</keyword>
<evidence type="ECO:0000256" key="5">
    <source>
        <dbReference type="ARBA" id="ARBA00022777"/>
    </source>
</evidence>
<evidence type="ECO:0000313" key="13">
    <source>
        <dbReference type="Proteomes" id="UP000644441"/>
    </source>
</evidence>
<dbReference type="SMART" id="SM00387">
    <property type="entry name" value="HATPase_c"/>
    <property type="match status" value="1"/>
</dbReference>
<evidence type="ECO:0000259" key="8">
    <source>
        <dbReference type="PROSITE" id="PS50109"/>
    </source>
</evidence>
<dbReference type="Gene3D" id="3.30.565.10">
    <property type="entry name" value="Histidine kinase-like ATPase, C-terminal domain"/>
    <property type="match status" value="1"/>
</dbReference>
<comment type="caution">
    <text evidence="12">The sequence shown here is derived from an EMBL/GenBank/DDBJ whole genome shotgun (WGS) entry which is preliminary data.</text>
</comment>
<dbReference type="CDD" id="cd00082">
    <property type="entry name" value="HisKA"/>
    <property type="match status" value="1"/>
</dbReference>
<dbReference type="EC" id="2.7.13.3" evidence="2"/>
<dbReference type="PROSITE" id="PS50112">
    <property type="entry name" value="PAS"/>
    <property type="match status" value="2"/>
</dbReference>
<dbReference type="InterPro" id="IPR001610">
    <property type="entry name" value="PAC"/>
</dbReference>
<dbReference type="Pfam" id="PF00072">
    <property type="entry name" value="Response_reg"/>
    <property type="match status" value="1"/>
</dbReference>
<dbReference type="InterPro" id="IPR013656">
    <property type="entry name" value="PAS_4"/>
</dbReference>
<dbReference type="SMART" id="SM00091">
    <property type="entry name" value="PAS"/>
    <property type="match status" value="3"/>
</dbReference>
<reference evidence="12 13" key="1">
    <citation type="submission" date="2012-09" db="EMBL/GenBank/DDBJ databases">
        <title>Genome Sequence of alkane-degrading Bacterium Alcanivorax venustensis ISO4.</title>
        <authorList>
            <person name="Lai Q."/>
            <person name="Shao Z."/>
        </authorList>
    </citation>
    <scope>NUCLEOTIDE SEQUENCE [LARGE SCALE GENOMIC DNA]</scope>
    <source>
        <strain evidence="12 13">ISO4</strain>
    </source>
</reference>
<evidence type="ECO:0000256" key="1">
    <source>
        <dbReference type="ARBA" id="ARBA00000085"/>
    </source>
</evidence>
<feature type="coiled-coil region" evidence="7">
    <location>
        <begin position="157"/>
        <end position="191"/>
    </location>
</feature>
<organism evidence="12 13">
    <name type="scientific">Alloalcanivorax venustensis ISO4</name>
    <dbReference type="NCBI Taxonomy" id="1177184"/>
    <lineage>
        <taxon>Bacteria</taxon>
        <taxon>Pseudomonadati</taxon>
        <taxon>Pseudomonadota</taxon>
        <taxon>Gammaproteobacteria</taxon>
        <taxon>Oceanospirillales</taxon>
        <taxon>Alcanivoracaceae</taxon>
        <taxon>Alloalcanivorax</taxon>
    </lineage>
</organism>
<sequence>MQDKGMSETERARLESLASYNILDSAPEHEYDDIVQRAAALCECPISTVTLVDRHRQWFKASVGLDIRETERDIALCDHTIRGTGPLIIPDTRLDHRFADNPVVTDPNGIRFYAGAPLVAPDGQALGTLCVMDHRPRHLSEAEANYLALLADQVMMHLELRRQNQRLQDAVDERNRALHKAERRAAHLEESQRIGRIGSWTFHLDSQTLKWSEQTFRIFDLSPKDLDGRFERFLQCVHNDDRRRLLDYRKDALAGHTPLDIQYRINLPQGGQRHLHERGELHKDNHGRPMYLQGTVQDITELKTFEMQLQHTQRLTGIAGRLARVGAWSVDVASGQVSMSPEILALHDLGNDTRMALEDSLSFYAPEDQPKVQSLFAACVNRGQPYDEELRVVTATGQPFWVRALGEPVFDEVGKVVRVDGAFQDISEQRNAANALREEKIRFEAAARATADAIWDWNTSTDRLWWSEGMETLFGYSAEDLERDSRSWTTRIHPDDKKRVLTDIERVIYSQQQKWEAEYRFIRKNGSVAYVSDRGYVIRDENGDALRMVGGMSDVTERRHFLTNLARQAALLDKSRDAIMVLDLDRRITYWNQAAEGIYGWRQSQALGQRIDEVLGEDPDVLKAATRELLLSGQWAGRLASHGVNGKTVISDARWSLVADDHGQPDAILAINTDITEHLALEEQLQQSQRLEAIGQLTGGVAHDFNNLLTVILGNSELLEEQLEEASPLRASAGLIRGAAERAAELTRRLLAFARRQPLAPQIVDVNELIHGLAPLLRPSLHEHLEIDIVPCPTPWPAFIDPGQLESAILNLCLNARDAMDGGGCIVLETANVSLDQDYANRHSEVVAGDYVQVVVSDTGAGIPETTLKQVFDPFFTTKPKGKGTGLGLSMVYGFVKQSRGHIKIYSEPGEGTTVKLYLPRADRERQEPLPPACPVRFTNRQETVLVVEDDDEVRDQAARQLRELGYRVISAANGDDALERLSEQEVDLLFTDVIMPGGPNGPELARLARQRLPELPVLYTSGYTENAIVHHGRLDPGVHLLEKPYHKTDLAQKIRDALDEVPR</sequence>
<dbReference type="Pfam" id="PF01590">
    <property type="entry name" value="GAF"/>
    <property type="match status" value="1"/>
</dbReference>
<dbReference type="InterPro" id="IPR000014">
    <property type="entry name" value="PAS"/>
</dbReference>
<protein>
    <recommendedName>
        <fullName evidence="2">histidine kinase</fullName>
        <ecNumber evidence="2">2.7.13.3</ecNumber>
    </recommendedName>
</protein>
<dbReference type="Gene3D" id="3.30.450.20">
    <property type="entry name" value="PAS domain"/>
    <property type="match status" value="4"/>
</dbReference>
<dbReference type="InterPro" id="IPR013655">
    <property type="entry name" value="PAS_fold_3"/>
</dbReference>
<keyword evidence="7" id="KW-0175">Coiled coil</keyword>
<gene>
    <name evidence="12" type="ORF">ISO4_01004</name>
</gene>
<evidence type="ECO:0000256" key="3">
    <source>
        <dbReference type="ARBA" id="ARBA00022553"/>
    </source>
</evidence>
<dbReference type="SMART" id="SM00388">
    <property type="entry name" value="HisKA"/>
    <property type="match status" value="1"/>
</dbReference>
<dbReference type="PROSITE" id="PS50109">
    <property type="entry name" value="HIS_KIN"/>
    <property type="match status" value="1"/>
</dbReference>
<name>A0ABS0AFP3_9GAMM</name>
<dbReference type="InterPro" id="IPR036890">
    <property type="entry name" value="HATPase_C_sf"/>
</dbReference>
<dbReference type="CDD" id="cd18161">
    <property type="entry name" value="REC_hyHK_blue-like"/>
    <property type="match status" value="1"/>
</dbReference>
<dbReference type="SUPFAM" id="SSF55785">
    <property type="entry name" value="PYP-like sensor domain (PAS domain)"/>
    <property type="match status" value="4"/>
</dbReference>
<dbReference type="InterPro" id="IPR004358">
    <property type="entry name" value="Sig_transdc_His_kin-like_C"/>
</dbReference>
<dbReference type="SUPFAM" id="SSF55874">
    <property type="entry name" value="ATPase domain of HSP90 chaperone/DNA topoisomerase II/histidine kinase"/>
    <property type="match status" value="1"/>
</dbReference>
<dbReference type="EMBL" id="ARXR01000006">
    <property type="protein sequence ID" value="MBF5052402.1"/>
    <property type="molecule type" value="Genomic_DNA"/>
</dbReference>